<gene>
    <name evidence="1" type="ORF">PISMIDRAFT_13723</name>
</gene>
<dbReference type="EMBL" id="KN833785">
    <property type="protein sequence ID" value="KIK19393.1"/>
    <property type="molecule type" value="Genomic_DNA"/>
</dbReference>
<reference evidence="2" key="2">
    <citation type="submission" date="2015-01" db="EMBL/GenBank/DDBJ databases">
        <title>Evolutionary Origins and Diversification of the Mycorrhizal Mutualists.</title>
        <authorList>
            <consortium name="DOE Joint Genome Institute"/>
            <consortium name="Mycorrhizal Genomics Consortium"/>
            <person name="Kohler A."/>
            <person name="Kuo A."/>
            <person name="Nagy L.G."/>
            <person name="Floudas D."/>
            <person name="Copeland A."/>
            <person name="Barry K.W."/>
            <person name="Cichocki N."/>
            <person name="Veneault-Fourrey C."/>
            <person name="LaButti K."/>
            <person name="Lindquist E.A."/>
            <person name="Lipzen A."/>
            <person name="Lundell T."/>
            <person name="Morin E."/>
            <person name="Murat C."/>
            <person name="Riley R."/>
            <person name="Ohm R."/>
            <person name="Sun H."/>
            <person name="Tunlid A."/>
            <person name="Henrissat B."/>
            <person name="Grigoriev I.V."/>
            <person name="Hibbett D.S."/>
            <person name="Martin F."/>
        </authorList>
    </citation>
    <scope>NUCLEOTIDE SEQUENCE [LARGE SCALE GENOMIC DNA]</scope>
    <source>
        <strain evidence="2">441</strain>
    </source>
</reference>
<sequence length="97" mass="10669">MLHLKDTVNNLLPVDRKCMLEGEALEEVEAASIRLKDAHAALWKAYKGTIGIQDVFTRVVNASGRLDTVCNKLSVLRDAKESKGMIARIHGMSSMTS</sequence>
<organism evidence="1 2">
    <name type="scientific">Pisolithus microcarpus 441</name>
    <dbReference type="NCBI Taxonomy" id="765257"/>
    <lineage>
        <taxon>Eukaryota</taxon>
        <taxon>Fungi</taxon>
        <taxon>Dikarya</taxon>
        <taxon>Basidiomycota</taxon>
        <taxon>Agaricomycotina</taxon>
        <taxon>Agaricomycetes</taxon>
        <taxon>Agaricomycetidae</taxon>
        <taxon>Boletales</taxon>
        <taxon>Sclerodermatineae</taxon>
        <taxon>Pisolithaceae</taxon>
        <taxon>Pisolithus</taxon>
    </lineage>
</organism>
<evidence type="ECO:0000313" key="1">
    <source>
        <dbReference type="EMBL" id="KIK19393.1"/>
    </source>
</evidence>
<name>A0A0C9ZHD2_9AGAM</name>
<accession>A0A0C9ZHD2</accession>
<proteinExistence type="predicted"/>
<evidence type="ECO:0000313" key="2">
    <source>
        <dbReference type="Proteomes" id="UP000054018"/>
    </source>
</evidence>
<dbReference type="HOGENOM" id="CLU_2347507_0_0_1"/>
<reference evidence="1 2" key="1">
    <citation type="submission" date="2014-04" db="EMBL/GenBank/DDBJ databases">
        <authorList>
            <consortium name="DOE Joint Genome Institute"/>
            <person name="Kuo A."/>
            <person name="Kohler A."/>
            <person name="Costa M.D."/>
            <person name="Nagy L.G."/>
            <person name="Floudas D."/>
            <person name="Copeland A."/>
            <person name="Barry K.W."/>
            <person name="Cichocki N."/>
            <person name="Veneault-Fourrey C."/>
            <person name="LaButti K."/>
            <person name="Lindquist E.A."/>
            <person name="Lipzen A."/>
            <person name="Lundell T."/>
            <person name="Morin E."/>
            <person name="Murat C."/>
            <person name="Sun H."/>
            <person name="Tunlid A."/>
            <person name="Henrissat B."/>
            <person name="Grigoriev I.V."/>
            <person name="Hibbett D.S."/>
            <person name="Martin F."/>
            <person name="Nordberg H.P."/>
            <person name="Cantor M.N."/>
            <person name="Hua S.X."/>
        </authorList>
    </citation>
    <scope>NUCLEOTIDE SEQUENCE [LARGE SCALE GENOMIC DNA]</scope>
    <source>
        <strain evidence="1 2">441</strain>
    </source>
</reference>
<dbReference type="Proteomes" id="UP000054018">
    <property type="component" value="Unassembled WGS sequence"/>
</dbReference>
<keyword evidence="2" id="KW-1185">Reference proteome</keyword>
<protein>
    <submittedName>
        <fullName evidence="1">Uncharacterized protein</fullName>
    </submittedName>
</protein>
<dbReference type="AlphaFoldDB" id="A0A0C9ZHD2"/>